<comment type="catalytic activity">
    <reaction evidence="6">
        <text>L-allo-threonine = acetaldehyde + glycine</text>
        <dbReference type="Rhea" id="RHEA:26209"/>
        <dbReference type="ChEBI" id="CHEBI:15343"/>
        <dbReference type="ChEBI" id="CHEBI:57305"/>
        <dbReference type="ChEBI" id="CHEBI:58585"/>
        <dbReference type="EC" id="4.1.2.48"/>
    </reaction>
</comment>
<evidence type="ECO:0000256" key="1">
    <source>
        <dbReference type="ARBA" id="ARBA00001933"/>
    </source>
</evidence>
<dbReference type="EMBL" id="JAEUBE010000439">
    <property type="protein sequence ID" value="KAH3661516.1"/>
    <property type="molecule type" value="Genomic_DNA"/>
</dbReference>
<evidence type="ECO:0000259" key="10">
    <source>
        <dbReference type="Pfam" id="PF01212"/>
    </source>
</evidence>
<evidence type="ECO:0000256" key="9">
    <source>
        <dbReference type="PIRSR" id="PIRSR017617-1"/>
    </source>
</evidence>
<reference evidence="11" key="1">
    <citation type="journal article" date="2021" name="Open Biol.">
        <title>Shared evolutionary footprints suggest mitochondrial oxidative damage underlies multiple complex I losses in fungi.</title>
        <authorList>
            <person name="Schikora-Tamarit M.A."/>
            <person name="Marcet-Houben M."/>
            <person name="Nosek J."/>
            <person name="Gabaldon T."/>
        </authorList>
    </citation>
    <scope>NUCLEOTIDE SEQUENCE</scope>
    <source>
        <strain evidence="11">CBS6075</strain>
    </source>
</reference>
<dbReference type="InterPro" id="IPR023603">
    <property type="entry name" value="Low_specificity_L-TA-like"/>
</dbReference>
<feature type="modified residue" description="N6-(pyridoxal phosphate)lysine" evidence="9">
    <location>
        <position position="207"/>
    </location>
</feature>
<protein>
    <recommendedName>
        <fullName evidence="8">low-specificity L-threonine aldolase</fullName>
        <ecNumber evidence="8">4.1.2.48</ecNumber>
    </recommendedName>
</protein>
<dbReference type="FunFam" id="3.40.640.10:FF:000030">
    <property type="entry name" value="Low-specificity L-threonine aldolase"/>
    <property type="match status" value="1"/>
</dbReference>
<dbReference type="EC" id="4.1.2.48" evidence="8"/>
<accession>A0A9P8T0J7</accession>
<keyword evidence="3" id="KW-0663">Pyridoxal phosphate</keyword>
<evidence type="ECO:0000256" key="2">
    <source>
        <dbReference type="ARBA" id="ARBA00006966"/>
    </source>
</evidence>
<dbReference type="PANTHER" id="PTHR48097:SF9">
    <property type="entry name" value="L-THREONINE ALDOLASE"/>
    <property type="match status" value="1"/>
</dbReference>
<dbReference type="PIRSF" id="PIRSF017617">
    <property type="entry name" value="Thr_aldolase"/>
    <property type="match status" value="1"/>
</dbReference>
<comment type="pathway">
    <text evidence="7">Amino-acid degradation; L-threonine degradation via aldolase pathway; acetaldehyde and glycine from L-threonine: step 1/1.</text>
</comment>
<dbReference type="PANTHER" id="PTHR48097">
    <property type="entry name" value="L-THREONINE ALDOLASE-RELATED"/>
    <property type="match status" value="1"/>
</dbReference>
<evidence type="ECO:0000256" key="4">
    <source>
        <dbReference type="ARBA" id="ARBA00023239"/>
    </source>
</evidence>
<evidence type="ECO:0000256" key="3">
    <source>
        <dbReference type="ARBA" id="ARBA00022898"/>
    </source>
</evidence>
<dbReference type="GeneID" id="70238327"/>
<comment type="caution">
    <text evidence="11">The sequence shown here is derived from an EMBL/GenBank/DDBJ whole genome shotgun (WGS) entry which is preliminary data.</text>
</comment>
<dbReference type="RefSeq" id="XP_046058629.1">
    <property type="nucleotide sequence ID" value="XM_046207643.1"/>
</dbReference>
<gene>
    <name evidence="11" type="ORF">OGAPHI_006363</name>
</gene>
<organism evidence="11 12">
    <name type="scientific">Ogataea philodendri</name>
    <dbReference type="NCBI Taxonomy" id="1378263"/>
    <lineage>
        <taxon>Eukaryota</taxon>
        <taxon>Fungi</taxon>
        <taxon>Dikarya</taxon>
        <taxon>Ascomycota</taxon>
        <taxon>Saccharomycotina</taxon>
        <taxon>Pichiomycetes</taxon>
        <taxon>Pichiales</taxon>
        <taxon>Pichiaceae</taxon>
        <taxon>Ogataea</taxon>
    </lineage>
</organism>
<comment type="cofactor">
    <cofactor evidence="1">
        <name>pyridoxal 5'-phosphate</name>
        <dbReference type="ChEBI" id="CHEBI:597326"/>
    </cofactor>
</comment>
<sequence>MSTRAPNWNEFRSDTFTTPTAEMLNSVASATVGDSVYLEDEDTLALEKQVRELTGHEAGLYCVSGTLSNQIALRSHLNKPPHSVLCDYRSHVYRYEAAGLATLSQALVTPVIPKNGVHLTLDDIQRNLIPDEGNIHYAPTRVVSLENTLNGILFPIEELRKISQWCRSKGIALHCDGARIWNASIATGISLKEYGSLFDSISLCLSKGLGAPIGSVLVGSKDLIRVANHFKKQNGGGIRQAGIIARMGSLAITQNWPKLEQSHKFAKEVAEHAQSLGLELESPCDTSFVFLHPETNHIDPKIIGPICKKHNVKAGSFRFAFSFQNTQEAIDSLKAAITEIKQYADSNPFDNAGGASIY</sequence>
<proteinExistence type="inferred from homology"/>
<dbReference type="GO" id="GO:0005829">
    <property type="term" value="C:cytosol"/>
    <property type="evidence" value="ECO:0007669"/>
    <property type="project" value="TreeGrafter"/>
</dbReference>
<dbReference type="CDD" id="cd06502">
    <property type="entry name" value="TA_like"/>
    <property type="match status" value="1"/>
</dbReference>
<dbReference type="Pfam" id="PF01212">
    <property type="entry name" value="Beta_elim_lyase"/>
    <property type="match status" value="1"/>
</dbReference>
<comment type="catalytic activity">
    <reaction evidence="5">
        <text>L-threonine = acetaldehyde + glycine</text>
        <dbReference type="Rhea" id="RHEA:19625"/>
        <dbReference type="ChEBI" id="CHEBI:15343"/>
        <dbReference type="ChEBI" id="CHEBI:57305"/>
        <dbReference type="ChEBI" id="CHEBI:57926"/>
        <dbReference type="EC" id="4.1.2.48"/>
    </reaction>
</comment>
<evidence type="ECO:0000256" key="7">
    <source>
        <dbReference type="ARBA" id="ARBA00060555"/>
    </source>
</evidence>
<evidence type="ECO:0000313" key="12">
    <source>
        <dbReference type="Proteomes" id="UP000769157"/>
    </source>
</evidence>
<dbReference type="InterPro" id="IPR015424">
    <property type="entry name" value="PyrdxlP-dep_Trfase"/>
</dbReference>
<evidence type="ECO:0000256" key="8">
    <source>
        <dbReference type="ARBA" id="ARBA00066573"/>
    </source>
</evidence>
<evidence type="ECO:0000313" key="11">
    <source>
        <dbReference type="EMBL" id="KAH3661516.1"/>
    </source>
</evidence>
<evidence type="ECO:0000256" key="6">
    <source>
        <dbReference type="ARBA" id="ARBA00050939"/>
    </source>
</evidence>
<dbReference type="GO" id="GO:0008732">
    <property type="term" value="F:L-allo-threonine aldolase activity"/>
    <property type="evidence" value="ECO:0007669"/>
    <property type="project" value="TreeGrafter"/>
</dbReference>
<dbReference type="InterPro" id="IPR015421">
    <property type="entry name" value="PyrdxlP-dep_Trfase_major"/>
</dbReference>
<dbReference type="GO" id="GO:0006545">
    <property type="term" value="P:glycine biosynthetic process"/>
    <property type="evidence" value="ECO:0007669"/>
    <property type="project" value="TreeGrafter"/>
</dbReference>
<dbReference type="AlphaFoldDB" id="A0A9P8T0J7"/>
<reference evidence="11" key="2">
    <citation type="submission" date="2021-01" db="EMBL/GenBank/DDBJ databases">
        <authorList>
            <person name="Schikora-Tamarit M.A."/>
        </authorList>
    </citation>
    <scope>NUCLEOTIDE SEQUENCE</scope>
    <source>
        <strain evidence="11">CBS6075</strain>
    </source>
</reference>
<dbReference type="NCBIfam" id="NF041359">
    <property type="entry name" value="GntG_guanitoxin"/>
    <property type="match status" value="1"/>
</dbReference>
<dbReference type="Proteomes" id="UP000769157">
    <property type="component" value="Unassembled WGS sequence"/>
</dbReference>
<name>A0A9P8T0J7_9ASCO</name>
<dbReference type="InterPro" id="IPR001597">
    <property type="entry name" value="ArAA_b-elim_lyase/Thr_aldolase"/>
</dbReference>
<evidence type="ECO:0000256" key="5">
    <source>
        <dbReference type="ARBA" id="ARBA00050410"/>
    </source>
</evidence>
<keyword evidence="12" id="KW-1185">Reference proteome</keyword>
<dbReference type="SUPFAM" id="SSF53383">
    <property type="entry name" value="PLP-dependent transferases"/>
    <property type="match status" value="1"/>
</dbReference>
<comment type="similarity">
    <text evidence="2">Belongs to the threonine aldolase family.</text>
</comment>
<feature type="domain" description="Aromatic amino acid beta-eliminating lyase/threonine aldolase" evidence="10">
    <location>
        <begin position="10"/>
        <end position="292"/>
    </location>
</feature>
<dbReference type="Gene3D" id="3.40.640.10">
    <property type="entry name" value="Type I PLP-dependent aspartate aminotransferase-like (Major domain)"/>
    <property type="match status" value="1"/>
</dbReference>
<dbReference type="OrthoDB" id="10261951at2759"/>
<dbReference type="GO" id="GO:0006567">
    <property type="term" value="P:L-threonine catabolic process"/>
    <property type="evidence" value="ECO:0007669"/>
    <property type="project" value="TreeGrafter"/>
</dbReference>
<keyword evidence="4" id="KW-0456">Lyase</keyword>